<keyword evidence="2" id="KW-1185">Reference proteome</keyword>
<dbReference type="SUPFAM" id="SSF56235">
    <property type="entry name" value="N-terminal nucleophile aminohydrolases (Ntn hydrolases)"/>
    <property type="match status" value="1"/>
</dbReference>
<dbReference type="InterPro" id="IPR001353">
    <property type="entry name" value="Proteasome_sua/b"/>
</dbReference>
<dbReference type="Proteomes" id="UP000631114">
    <property type="component" value="Unassembled WGS sequence"/>
</dbReference>
<gene>
    <name evidence="1" type="ORF">IFM89_031024</name>
</gene>
<dbReference type="OrthoDB" id="1676027at2759"/>
<proteinExistence type="predicted"/>
<dbReference type="Pfam" id="PF00227">
    <property type="entry name" value="Proteasome"/>
    <property type="match status" value="1"/>
</dbReference>
<dbReference type="GO" id="GO:0005839">
    <property type="term" value="C:proteasome core complex"/>
    <property type="evidence" value="ECO:0007669"/>
    <property type="project" value="InterPro"/>
</dbReference>
<protein>
    <submittedName>
        <fullName evidence="1">Uncharacterized protein</fullName>
    </submittedName>
</protein>
<evidence type="ECO:0000313" key="2">
    <source>
        <dbReference type="Proteomes" id="UP000631114"/>
    </source>
</evidence>
<dbReference type="EMBL" id="JADFTS010000008">
    <property type="protein sequence ID" value="KAF9594422.1"/>
    <property type="molecule type" value="Genomic_DNA"/>
</dbReference>
<reference evidence="1 2" key="1">
    <citation type="submission" date="2020-10" db="EMBL/GenBank/DDBJ databases">
        <title>The Coptis chinensis genome and diversification of protoberbering-type alkaloids.</title>
        <authorList>
            <person name="Wang B."/>
            <person name="Shu S."/>
            <person name="Song C."/>
            <person name="Liu Y."/>
        </authorList>
    </citation>
    <scope>NUCLEOTIDE SEQUENCE [LARGE SCALE GENOMIC DNA]</scope>
    <source>
        <strain evidence="1">HL-2020</strain>
        <tissue evidence="1">Leaf</tissue>
    </source>
</reference>
<dbReference type="Gene3D" id="3.60.20.10">
    <property type="entry name" value="Glutamine Phosphoribosylpyrophosphate, subunit 1, domain 1"/>
    <property type="match status" value="1"/>
</dbReference>
<evidence type="ECO:0000313" key="1">
    <source>
        <dbReference type="EMBL" id="KAF9594422.1"/>
    </source>
</evidence>
<dbReference type="GO" id="GO:0051603">
    <property type="term" value="P:proteolysis involved in protein catabolic process"/>
    <property type="evidence" value="ECO:0007669"/>
    <property type="project" value="InterPro"/>
</dbReference>
<comment type="caution">
    <text evidence="1">The sequence shown here is derived from an EMBL/GenBank/DDBJ whole genome shotgun (WGS) entry which is preliminary data.</text>
</comment>
<organism evidence="1 2">
    <name type="scientific">Coptis chinensis</name>
    <dbReference type="NCBI Taxonomy" id="261450"/>
    <lineage>
        <taxon>Eukaryota</taxon>
        <taxon>Viridiplantae</taxon>
        <taxon>Streptophyta</taxon>
        <taxon>Embryophyta</taxon>
        <taxon>Tracheophyta</taxon>
        <taxon>Spermatophyta</taxon>
        <taxon>Magnoliopsida</taxon>
        <taxon>Ranunculales</taxon>
        <taxon>Ranunculaceae</taxon>
        <taxon>Coptidoideae</taxon>
        <taxon>Coptis</taxon>
    </lineage>
</organism>
<dbReference type="AlphaFoldDB" id="A0A835H9Z8"/>
<name>A0A835H9Z8_9MAGN</name>
<dbReference type="InterPro" id="IPR029055">
    <property type="entry name" value="Ntn_hydrolases_N"/>
</dbReference>
<accession>A0A835H9Z8</accession>
<sequence>MPLYAAASSKLDLPLLNNQTAQSILKQDYKDDITREEAVQLALKVLNKTMDITSLTPALVPLGSELERIMGS</sequence>